<dbReference type="AlphaFoldDB" id="A0ABD1S546"/>
<evidence type="ECO:0000313" key="3">
    <source>
        <dbReference type="Proteomes" id="UP001604277"/>
    </source>
</evidence>
<dbReference type="EMBL" id="JBFOLJ010000011">
    <property type="protein sequence ID" value="KAL2495616.1"/>
    <property type="molecule type" value="Genomic_DNA"/>
</dbReference>
<sequence>MSPLEGLVRIHSSEDIAMLLNDRLKLTTSCLIHQLMNWNGTGQFQYHLDHHHQTIATLGNDLEELPRLDPSKLQYKSKRDKRKCKQDEDHISRRSKRHRTSTGVKLVEIVELSGSESDVDDDTVKRVEKVERDAMGIEDDKVKRIGRYESGGEIGNEGDNVGNKSDTVEVECEMENDGKAAGVYGEMENDSNAAGVEGKIEIDGQAAEGVGIQPRGAYVPQFTENTNTDFNIEVEWEAFLERHQDDIWNSWEDGLRMNNEEEPQPAAESEEHEVQRDFKKGLWTQTSNMKKSLYQHKILNLVL</sequence>
<protein>
    <submittedName>
        <fullName evidence="2">Uncharacterized protein</fullName>
    </submittedName>
</protein>
<keyword evidence="3" id="KW-1185">Reference proteome</keyword>
<proteinExistence type="predicted"/>
<reference evidence="3" key="1">
    <citation type="submission" date="2024-07" db="EMBL/GenBank/DDBJ databases">
        <title>Two chromosome-level genome assemblies of Korean endemic species Abeliophyllum distichum and Forsythia ovata (Oleaceae).</title>
        <authorList>
            <person name="Jang H."/>
        </authorList>
    </citation>
    <scope>NUCLEOTIDE SEQUENCE [LARGE SCALE GENOMIC DNA]</scope>
</reference>
<organism evidence="2 3">
    <name type="scientific">Forsythia ovata</name>
    <dbReference type="NCBI Taxonomy" id="205694"/>
    <lineage>
        <taxon>Eukaryota</taxon>
        <taxon>Viridiplantae</taxon>
        <taxon>Streptophyta</taxon>
        <taxon>Embryophyta</taxon>
        <taxon>Tracheophyta</taxon>
        <taxon>Spermatophyta</taxon>
        <taxon>Magnoliopsida</taxon>
        <taxon>eudicotyledons</taxon>
        <taxon>Gunneridae</taxon>
        <taxon>Pentapetalae</taxon>
        <taxon>asterids</taxon>
        <taxon>lamiids</taxon>
        <taxon>Lamiales</taxon>
        <taxon>Oleaceae</taxon>
        <taxon>Forsythieae</taxon>
        <taxon>Forsythia</taxon>
    </lineage>
</organism>
<dbReference type="Proteomes" id="UP001604277">
    <property type="component" value="Unassembled WGS sequence"/>
</dbReference>
<name>A0ABD1S546_9LAMI</name>
<evidence type="ECO:0000256" key="1">
    <source>
        <dbReference type="SAM" id="MobiDB-lite"/>
    </source>
</evidence>
<comment type="caution">
    <text evidence="2">The sequence shown here is derived from an EMBL/GenBank/DDBJ whole genome shotgun (WGS) entry which is preliminary data.</text>
</comment>
<evidence type="ECO:0000313" key="2">
    <source>
        <dbReference type="EMBL" id="KAL2495616.1"/>
    </source>
</evidence>
<accession>A0ABD1S546</accession>
<feature type="region of interest" description="Disordered" evidence="1">
    <location>
        <begin position="76"/>
        <end position="98"/>
    </location>
</feature>
<gene>
    <name evidence="2" type="ORF">Fot_39373</name>
</gene>